<name>A0A0B6CUG1_9GAMM</name>
<accession>A0A0B6CUG1</accession>
<sequence>MLNRKQYSTSVDAFISKIAAIHPSINVDKEIDEIDSLNVPSVIYYLNSIEPEQANTKLKVNFSLLVINDSSDELGDLSALLVTKLHEEYFETQGLSEPVIINQAARYPLNSKNESLQAMIIDGEYLLIPYKEDLES</sequence>
<gene>
    <name evidence="1" type="ORF">LA55_1230</name>
</gene>
<proteinExistence type="predicted"/>
<reference evidence="1 2" key="1">
    <citation type="journal article" date="2015" name="Genome Announc.">
        <title>Genome sequencing of 18 francisella strains to aid in assay development and testing.</title>
        <authorList>
            <person name="Johnson S.L."/>
            <person name="Daligault H.E."/>
            <person name="Davenport K.W."/>
            <person name="Coyne S.R."/>
            <person name="Frey K.G."/>
            <person name="Koroleva G.I."/>
            <person name="Broomall S.M."/>
            <person name="Bishop-Lilly K.A."/>
            <person name="Bruce D.C."/>
            <person name="Chertkov O."/>
            <person name="Freitas T."/>
            <person name="Jaissle J."/>
            <person name="Ladner J.T."/>
            <person name="Rosenzweig C.N."/>
            <person name="Gibbons H.S."/>
            <person name="Palacios G.F."/>
            <person name="Redden C.L."/>
            <person name="Xu Y."/>
            <person name="Minogue T.D."/>
            <person name="Chain P.S."/>
        </authorList>
    </citation>
    <scope>NUCLEOTIDE SEQUENCE [LARGE SCALE GENOMIC DNA]</scope>
    <source>
        <strain evidence="1 2">GA01-2794</strain>
    </source>
</reference>
<dbReference type="KEGG" id="fpz:LA55_1230"/>
<evidence type="ECO:0000313" key="2">
    <source>
        <dbReference type="Proteomes" id="UP000031830"/>
    </source>
</evidence>
<protein>
    <submittedName>
        <fullName evidence="1">Uncharacterized protein</fullName>
    </submittedName>
</protein>
<dbReference type="AlphaFoldDB" id="A0A0B6CUG1"/>
<organism evidence="1 2">
    <name type="scientific">Francisella philomiragia</name>
    <dbReference type="NCBI Taxonomy" id="28110"/>
    <lineage>
        <taxon>Bacteria</taxon>
        <taxon>Pseudomonadati</taxon>
        <taxon>Pseudomonadota</taxon>
        <taxon>Gammaproteobacteria</taxon>
        <taxon>Thiotrichales</taxon>
        <taxon>Francisellaceae</taxon>
        <taxon>Francisella</taxon>
    </lineage>
</organism>
<dbReference type="RefSeq" id="WP_044526361.1">
    <property type="nucleotide sequence ID" value="NZ_CP009440.1"/>
</dbReference>
<dbReference type="Proteomes" id="UP000031830">
    <property type="component" value="Chromosome"/>
</dbReference>
<dbReference type="EMBL" id="CP009440">
    <property type="protein sequence ID" value="AJI54144.1"/>
    <property type="molecule type" value="Genomic_DNA"/>
</dbReference>
<evidence type="ECO:0000313" key="1">
    <source>
        <dbReference type="EMBL" id="AJI54144.1"/>
    </source>
</evidence>